<feature type="transmembrane region" description="Helical" evidence="3">
    <location>
        <begin position="41"/>
        <end position="63"/>
    </location>
</feature>
<dbReference type="Pfam" id="PF16729">
    <property type="entry name" value="DUF5067"/>
    <property type="match status" value="1"/>
</dbReference>
<evidence type="ECO:0000259" key="4">
    <source>
        <dbReference type="Pfam" id="PF16729"/>
    </source>
</evidence>
<evidence type="ECO:0000313" key="6">
    <source>
        <dbReference type="Proteomes" id="UP000050929"/>
    </source>
</evidence>
<feature type="compositionally biased region" description="Polar residues" evidence="2">
    <location>
        <begin position="65"/>
        <end position="74"/>
    </location>
</feature>
<keyword evidence="6" id="KW-1185">Reference proteome</keyword>
<dbReference type="PATRIC" id="fig|1423811.3.peg.323"/>
<protein>
    <recommendedName>
        <fullName evidence="4">DUF5067 domain-containing protein</fullName>
    </recommendedName>
</protein>
<keyword evidence="3" id="KW-0472">Membrane</keyword>
<dbReference type="STRING" id="1423811.FC72_GL000322"/>
<evidence type="ECO:0000313" key="5">
    <source>
        <dbReference type="EMBL" id="KRK64595.1"/>
    </source>
</evidence>
<name>A0A0R1J6Z3_9LACO</name>
<evidence type="ECO:0000256" key="2">
    <source>
        <dbReference type="SAM" id="MobiDB-lite"/>
    </source>
</evidence>
<feature type="domain" description="DUF5067" evidence="4">
    <location>
        <begin position="126"/>
        <end position="255"/>
    </location>
</feature>
<dbReference type="InterPro" id="IPR031989">
    <property type="entry name" value="DUF5067"/>
</dbReference>
<dbReference type="EMBL" id="AZDG01000010">
    <property type="protein sequence ID" value="KRK64595.1"/>
    <property type="molecule type" value="Genomic_DNA"/>
</dbReference>
<keyword evidence="3" id="KW-0812">Transmembrane</keyword>
<proteinExistence type="predicted"/>
<sequence length="271" mass="30142">MDLLNGDQNMTRMKLHNKLGNKRKRGPILPPKGSKSILRKWWFWSLIVVIILSISGLGINAAASARSQDLSDTKVSPKKTHKNKQKKVSKPMKKSKKKKSATPETAKNEMQNDQNNNSNSDTNTNDNSDQNTDSQYYFKDNKAVIHDIDIEITQTKVIQPGDTGNENGKKPIFAIWYKTTNKTDKNINPTTAWVAVFKATQKSDSGEEKDLEVAAQPDSRFVDTQLNTINQGDTVESAVAYALEDTSKPVTLIATKGVNGETIGSQEYQVK</sequence>
<organism evidence="5 6">
    <name type="scientific">Companilactobacillus tucceti DSM 20183</name>
    <dbReference type="NCBI Taxonomy" id="1423811"/>
    <lineage>
        <taxon>Bacteria</taxon>
        <taxon>Bacillati</taxon>
        <taxon>Bacillota</taxon>
        <taxon>Bacilli</taxon>
        <taxon>Lactobacillales</taxon>
        <taxon>Lactobacillaceae</taxon>
        <taxon>Companilactobacillus</taxon>
    </lineage>
</organism>
<evidence type="ECO:0000256" key="3">
    <source>
        <dbReference type="SAM" id="Phobius"/>
    </source>
</evidence>
<keyword evidence="3" id="KW-1133">Transmembrane helix</keyword>
<feature type="region of interest" description="Disordered" evidence="2">
    <location>
        <begin position="65"/>
        <end position="134"/>
    </location>
</feature>
<dbReference type="Proteomes" id="UP000050929">
    <property type="component" value="Unassembled WGS sequence"/>
</dbReference>
<dbReference type="InterPro" id="IPR029050">
    <property type="entry name" value="Immunoprotect_excell_Ig-like"/>
</dbReference>
<feature type="compositionally biased region" description="Basic residues" evidence="2">
    <location>
        <begin position="76"/>
        <end position="100"/>
    </location>
</feature>
<dbReference type="AlphaFoldDB" id="A0A0R1J6Z3"/>
<accession>A0A0R1J6Z3</accession>
<comment type="caution">
    <text evidence="5">The sequence shown here is derived from an EMBL/GenBank/DDBJ whole genome shotgun (WGS) entry which is preliminary data.</text>
</comment>
<reference evidence="5 6" key="1">
    <citation type="journal article" date="2015" name="Genome Announc.">
        <title>Expanding the biotechnology potential of lactobacilli through comparative genomics of 213 strains and associated genera.</title>
        <authorList>
            <person name="Sun Z."/>
            <person name="Harris H.M."/>
            <person name="McCann A."/>
            <person name="Guo C."/>
            <person name="Argimon S."/>
            <person name="Zhang W."/>
            <person name="Yang X."/>
            <person name="Jeffery I.B."/>
            <person name="Cooney J.C."/>
            <person name="Kagawa T.F."/>
            <person name="Liu W."/>
            <person name="Song Y."/>
            <person name="Salvetti E."/>
            <person name="Wrobel A."/>
            <person name="Rasinkangas P."/>
            <person name="Parkhill J."/>
            <person name="Rea M.C."/>
            <person name="O'Sullivan O."/>
            <person name="Ritari J."/>
            <person name="Douillard F.P."/>
            <person name="Paul Ross R."/>
            <person name="Yang R."/>
            <person name="Briner A.E."/>
            <person name="Felis G.E."/>
            <person name="de Vos W.M."/>
            <person name="Barrangou R."/>
            <person name="Klaenhammer T.R."/>
            <person name="Caufield P.W."/>
            <person name="Cui Y."/>
            <person name="Zhang H."/>
            <person name="O'Toole P.W."/>
        </authorList>
    </citation>
    <scope>NUCLEOTIDE SEQUENCE [LARGE SCALE GENOMIC DNA]</scope>
    <source>
        <strain evidence="5 6">DSM 20183</strain>
    </source>
</reference>
<feature type="compositionally biased region" description="Low complexity" evidence="2">
    <location>
        <begin position="111"/>
        <end position="134"/>
    </location>
</feature>
<gene>
    <name evidence="5" type="ORF">FC72_GL000322</name>
</gene>
<dbReference type="Gene3D" id="2.60.40.1240">
    <property type="match status" value="1"/>
</dbReference>
<evidence type="ECO:0000256" key="1">
    <source>
        <dbReference type="ARBA" id="ARBA00022729"/>
    </source>
</evidence>
<keyword evidence="1" id="KW-0732">Signal</keyword>